<feature type="transmembrane region" description="Helical" evidence="1">
    <location>
        <begin position="133"/>
        <end position="151"/>
    </location>
</feature>
<name>A0A1Z5HQ39_9FIRM</name>
<comment type="caution">
    <text evidence="2">The sequence shown here is derived from an EMBL/GenBank/DDBJ whole genome shotgun (WGS) entry which is preliminary data.</text>
</comment>
<organism evidence="2 3">
    <name type="scientific">Calderihabitans maritimus</name>
    <dbReference type="NCBI Taxonomy" id="1246530"/>
    <lineage>
        <taxon>Bacteria</taxon>
        <taxon>Bacillati</taxon>
        <taxon>Bacillota</taxon>
        <taxon>Clostridia</taxon>
        <taxon>Neomoorellales</taxon>
        <taxon>Calderihabitantaceae</taxon>
        <taxon>Calderihabitans</taxon>
    </lineage>
</organism>
<gene>
    <name evidence="2" type="ORF">KKC1_05930</name>
</gene>
<reference evidence="3" key="1">
    <citation type="journal article" date="2017" name="Appl. Environ. Microbiol.">
        <title>Genomic analysis of Calderihabitans maritimus KKC1, a thermophilic hydrogenogenic carboxydotrophic bacterium isolated from marine sediment.</title>
        <authorList>
            <person name="Omae K."/>
            <person name="Yoneda Y."/>
            <person name="Fukuyama Y."/>
            <person name="Yoshida T."/>
            <person name="Sako Y."/>
        </authorList>
    </citation>
    <scope>NUCLEOTIDE SEQUENCE [LARGE SCALE GENOMIC DNA]</scope>
    <source>
        <strain evidence="3">KKC1</strain>
    </source>
</reference>
<protein>
    <submittedName>
        <fullName evidence="2">Uncharacterized protein</fullName>
    </submittedName>
</protein>
<keyword evidence="1" id="KW-0812">Transmembrane</keyword>
<dbReference type="RefSeq" id="WP_088552964.1">
    <property type="nucleotide sequence ID" value="NZ_BDGJ01000017.1"/>
</dbReference>
<evidence type="ECO:0000313" key="3">
    <source>
        <dbReference type="Proteomes" id="UP000197032"/>
    </source>
</evidence>
<keyword evidence="1" id="KW-0472">Membrane</keyword>
<dbReference type="Proteomes" id="UP000197032">
    <property type="component" value="Unassembled WGS sequence"/>
</dbReference>
<evidence type="ECO:0000313" key="2">
    <source>
        <dbReference type="EMBL" id="GAW91431.1"/>
    </source>
</evidence>
<evidence type="ECO:0000256" key="1">
    <source>
        <dbReference type="SAM" id="Phobius"/>
    </source>
</evidence>
<sequence>MEDLRVLLFLHITESFLMAATGLRLFGQNSGLKILMAIGVIHGLAVWLIRGAYLYYHIPFGTHTLILTVILFLLIRMLARVSWGEALGATLTSVSLVIIGSSISGIIVQFYHLNVQDIMNNTWLHVLIGHTENVFLVLLLVINSVFGFTITKPLEIR</sequence>
<feature type="transmembrane region" description="Helical" evidence="1">
    <location>
        <begin position="6"/>
        <end position="27"/>
    </location>
</feature>
<feature type="transmembrane region" description="Helical" evidence="1">
    <location>
        <begin position="91"/>
        <end position="113"/>
    </location>
</feature>
<keyword evidence="3" id="KW-1185">Reference proteome</keyword>
<dbReference type="EMBL" id="BDGJ01000017">
    <property type="protein sequence ID" value="GAW91431.1"/>
    <property type="molecule type" value="Genomic_DNA"/>
</dbReference>
<keyword evidence="1" id="KW-1133">Transmembrane helix</keyword>
<proteinExistence type="predicted"/>
<feature type="transmembrane region" description="Helical" evidence="1">
    <location>
        <begin position="34"/>
        <end position="56"/>
    </location>
</feature>
<dbReference type="AlphaFoldDB" id="A0A1Z5HQ39"/>
<accession>A0A1Z5HQ39</accession>
<feature type="transmembrane region" description="Helical" evidence="1">
    <location>
        <begin position="62"/>
        <end position="79"/>
    </location>
</feature>